<accession>C0HH98</accession>
<evidence type="ECO:0000313" key="2">
    <source>
        <dbReference type="EMBL" id="ACN26401.1"/>
    </source>
</evidence>
<dbReference type="EMBL" id="BT061704">
    <property type="protein sequence ID" value="ACN26401.1"/>
    <property type="molecule type" value="mRNA"/>
</dbReference>
<reference evidence="2" key="2">
    <citation type="submission" date="2012-06" db="EMBL/GenBank/DDBJ databases">
        <authorList>
            <person name="Yu Y."/>
            <person name="Currie J."/>
            <person name="Lomeli R."/>
            <person name="Angelova A."/>
            <person name="Collura K."/>
            <person name="Wissotski M."/>
            <person name="Campos D."/>
            <person name="Kudrna D."/>
            <person name="Golser W."/>
            <person name="Ashely E."/>
            <person name="Descour A."/>
            <person name="Fernandes J."/>
            <person name="Soderlund C."/>
            <person name="Walbot V."/>
        </authorList>
    </citation>
    <scope>NUCLEOTIDE SEQUENCE</scope>
    <source>
        <strain evidence="2">B73</strain>
    </source>
</reference>
<sequence length="59" mass="6670">MPGRRPGRSCRRWGGDGRRQECRKGRAAPARCGGLPRRRPRPRRRQSCCGSCRPGPPSR</sequence>
<feature type="compositionally biased region" description="Basic residues" evidence="1">
    <location>
        <begin position="1"/>
        <end position="11"/>
    </location>
</feature>
<feature type="region of interest" description="Disordered" evidence="1">
    <location>
        <begin position="1"/>
        <end position="59"/>
    </location>
</feature>
<organism evidence="2">
    <name type="scientific">Zea mays</name>
    <name type="common">Maize</name>
    <dbReference type="NCBI Taxonomy" id="4577"/>
    <lineage>
        <taxon>Eukaryota</taxon>
        <taxon>Viridiplantae</taxon>
        <taxon>Streptophyta</taxon>
        <taxon>Embryophyta</taxon>
        <taxon>Tracheophyta</taxon>
        <taxon>Spermatophyta</taxon>
        <taxon>Magnoliopsida</taxon>
        <taxon>Liliopsida</taxon>
        <taxon>Poales</taxon>
        <taxon>Poaceae</taxon>
        <taxon>PACMAD clade</taxon>
        <taxon>Panicoideae</taxon>
        <taxon>Andropogonodae</taxon>
        <taxon>Andropogoneae</taxon>
        <taxon>Tripsacinae</taxon>
        <taxon>Zea</taxon>
    </lineage>
</organism>
<reference evidence="2" key="1">
    <citation type="journal article" date="2009" name="PLoS Genet.">
        <title>Sequencing, mapping, and analysis of 27,455 maize full-length cDNAs.</title>
        <authorList>
            <person name="Soderlund C."/>
            <person name="Descour A."/>
            <person name="Kudrna D."/>
            <person name="Bomhoff M."/>
            <person name="Boyd L."/>
            <person name="Currie J."/>
            <person name="Angelova A."/>
            <person name="Collura K."/>
            <person name="Wissotski M."/>
            <person name="Ashley E."/>
            <person name="Morrow D."/>
            <person name="Fernandes J."/>
            <person name="Walbot V."/>
            <person name="Yu Y."/>
        </authorList>
    </citation>
    <scope>NUCLEOTIDE SEQUENCE</scope>
    <source>
        <strain evidence="2">B73</strain>
    </source>
</reference>
<evidence type="ECO:0000256" key="1">
    <source>
        <dbReference type="SAM" id="MobiDB-lite"/>
    </source>
</evidence>
<dbReference type="AlphaFoldDB" id="C0HH98"/>
<feature type="compositionally biased region" description="Basic and acidic residues" evidence="1">
    <location>
        <begin position="13"/>
        <end position="24"/>
    </location>
</feature>
<protein>
    <submittedName>
        <fullName evidence="2">Uncharacterized protein</fullName>
    </submittedName>
</protein>
<proteinExistence type="evidence at transcript level"/>
<feature type="compositionally biased region" description="Basic residues" evidence="1">
    <location>
        <begin position="36"/>
        <end position="46"/>
    </location>
</feature>
<name>C0HH98_MAIZE</name>